<dbReference type="PATRIC" id="fig|111780.3.peg.3862"/>
<evidence type="ECO:0000313" key="2">
    <source>
        <dbReference type="Proteomes" id="UP000010473"/>
    </source>
</evidence>
<reference evidence="2" key="1">
    <citation type="journal article" date="2013" name="Proc. Natl. Acad. Sci. U.S.A.">
        <title>Improving the coverage of the cyanobacterial phylum using diversity-driven genome sequencing.</title>
        <authorList>
            <person name="Shih P.M."/>
            <person name="Wu D."/>
            <person name="Latifi A."/>
            <person name="Axen S.D."/>
            <person name="Fewer D.P."/>
            <person name="Talla E."/>
            <person name="Calteau A."/>
            <person name="Cai F."/>
            <person name="Tandeau de Marsac N."/>
            <person name="Rippka R."/>
            <person name="Herdman M."/>
            <person name="Sivonen K."/>
            <person name="Coursin T."/>
            <person name="Laurent T."/>
            <person name="Goodwin L."/>
            <person name="Nolan M."/>
            <person name="Davenport K.W."/>
            <person name="Han C.S."/>
            <person name="Rubin E.M."/>
            <person name="Eisen J.A."/>
            <person name="Woyke T."/>
            <person name="Gugger M."/>
            <person name="Kerfeld C.A."/>
        </authorList>
    </citation>
    <scope>NUCLEOTIDE SEQUENCE [LARGE SCALE GENOMIC DNA]</scope>
    <source>
        <strain evidence="2">ATCC 29371 / PCC 7437</strain>
    </source>
</reference>
<gene>
    <name evidence="1" type="ordered locus">Sta7437_3732</name>
</gene>
<dbReference type="STRING" id="111780.Sta7437_3732"/>
<dbReference type="eggNOG" id="ENOG5032S5X">
    <property type="taxonomic scope" value="Bacteria"/>
</dbReference>
<dbReference type="EMBL" id="CP003653">
    <property type="protein sequence ID" value="AFZ37228.1"/>
    <property type="molecule type" value="Genomic_DNA"/>
</dbReference>
<dbReference type="OrthoDB" id="487576at2"/>
<dbReference type="HOGENOM" id="CLU_2496395_0_0_3"/>
<dbReference type="AlphaFoldDB" id="K9XXH7"/>
<protein>
    <submittedName>
        <fullName evidence="1">Uncharacterized protein</fullName>
    </submittedName>
</protein>
<proteinExistence type="predicted"/>
<accession>K9XXH7</accession>
<organism evidence="1 2">
    <name type="scientific">Stanieria cyanosphaera (strain ATCC 29371 / PCC 7437)</name>
    <dbReference type="NCBI Taxonomy" id="111780"/>
    <lineage>
        <taxon>Bacteria</taxon>
        <taxon>Bacillati</taxon>
        <taxon>Cyanobacteriota</taxon>
        <taxon>Cyanophyceae</taxon>
        <taxon>Pleurocapsales</taxon>
        <taxon>Dermocarpellaceae</taxon>
        <taxon>Stanieria</taxon>
    </lineage>
</organism>
<dbReference type="RefSeq" id="WP_015194889.1">
    <property type="nucleotide sequence ID" value="NC_019748.1"/>
</dbReference>
<dbReference type="Proteomes" id="UP000010473">
    <property type="component" value="Chromosome"/>
</dbReference>
<keyword evidence="2" id="KW-1185">Reference proteome</keyword>
<evidence type="ECO:0000313" key="1">
    <source>
        <dbReference type="EMBL" id="AFZ37228.1"/>
    </source>
</evidence>
<sequence>MPRLNLHSLSMQISRMYEQGQSLFCTIKVQDWLKERNYDPNEYDIIFHHKPAPPESGLIQMVEIELRRKNGQPVDTWLQTEVNRYS</sequence>
<dbReference type="KEGG" id="scs:Sta7437_3732"/>
<name>K9XXH7_STAC7</name>